<comment type="similarity">
    <text evidence="1">Belongs to the Rv0495c family.</text>
</comment>
<dbReference type="InterPro" id="IPR021458">
    <property type="entry name" value="Rv0495c"/>
</dbReference>
<dbReference type="Proteomes" id="UP001378956">
    <property type="component" value="Unassembled WGS sequence"/>
</dbReference>
<comment type="caution">
    <text evidence="2">The sequence shown here is derived from an EMBL/GenBank/DDBJ whole genome shotgun (WGS) entry which is preliminary data.</text>
</comment>
<organism evidence="2 3">
    <name type="scientific">Pedobacter panaciterrae</name>
    <dbReference type="NCBI Taxonomy" id="363849"/>
    <lineage>
        <taxon>Bacteria</taxon>
        <taxon>Pseudomonadati</taxon>
        <taxon>Bacteroidota</taxon>
        <taxon>Sphingobacteriia</taxon>
        <taxon>Sphingobacteriales</taxon>
        <taxon>Sphingobacteriaceae</taxon>
        <taxon>Pedobacter</taxon>
    </lineage>
</organism>
<protein>
    <submittedName>
        <fullName evidence="2">DUF3109 family protein</fullName>
    </submittedName>
</protein>
<sequence length="192" mass="21684">MIEVQNTLVHEDLIRENFVCNLNKCKGICCVEGDAGAPLDVAETAILKEIYPKIQHLLEPKGIAAIEEQGTSVVDADGDLTTPCVDGHKECAYVTFENGITKCGIEKAYEQGIIDWQKPISCHLYPIRVTQYPEFEVLNYDRWHICHDACSFGRELKVPVYQFLKGPLTRKYGAEWFKELEDNVSSDKDVNS</sequence>
<evidence type="ECO:0000313" key="2">
    <source>
        <dbReference type="EMBL" id="MEJ2903725.1"/>
    </source>
</evidence>
<reference evidence="2 3" key="1">
    <citation type="submission" date="2024-03" db="EMBL/GenBank/DDBJ databases">
        <title>Sequence of Lycoming College Course Isolates.</title>
        <authorList>
            <person name="Plotts O."/>
            <person name="Newman J."/>
        </authorList>
    </citation>
    <scope>NUCLEOTIDE SEQUENCE [LARGE SCALE GENOMIC DNA]</scope>
    <source>
        <strain evidence="2 3">CJB-3</strain>
    </source>
</reference>
<name>A0ABU8NN86_9SPHI</name>
<accession>A0ABU8NN86</accession>
<dbReference type="RefSeq" id="WP_172662096.1">
    <property type="nucleotide sequence ID" value="NZ_CBFGNQ010000012.1"/>
</dbReference>
<dbReference type="EMBL" id="JBBEUB010000005">
    <property type="protein sequence ID" value="MEJ2903725.1"/>
    <property type="molecule type" value="Genomic_DNA"/>
</dbReference>
<keyword evidence="3" id="KW-1185">Reference proteome</keyword>
<gene>
    <name evidence="2" type="ORF">WAE58_14870</name>
</gene>
<proteinExistence type="inferred from homology"/>
<evidence type="ECO:0000313" key="3">
    <source>
        <dbReference type="Proteomes" id="UP001378956"/>
    </source>
</evidence>
<evidence type="ECO:0000256" key="1">
    <source>
        <dbReference type="ARBA" id="ARBA00093770"/>
    </source>
</evidence>
<dbReference type="Pfam" id="PF11307">
    <property type="entry name" value="DUF3109"/>
    <property type="match status" value="1"/>
</dbReference>